<name>A0A4R7G7V4_9MICC</name>
<accession>A0A4R7G7V4</accession>
<dbReference type="GO" id="GO:0005737">
    <property type="term" value="C:cytoplasm"/>
    <property type="evidence" value="ECO:0007669"/>
    <property type="project" value="TreeGrafter"/>
</dbReference>
<dbReference type="AlphaFoldDB" id="A0A4R7G7V4"/>
<feature type="domain" description="N-acetyltransferase" evidence="1">
    <location>
        <begin position="30"/>
        <end position="190"/>
    </location>
</feature>
<protein>
    <submittedName>
        <fullName evidence="2">RimJ/RimL family protein N-acetyltransferase</fullName>
    </submittedName>
</protein>
<sequence length="241" mass="26874">MPQPSEPSVTPARTLEELWPPFGLRIASPRLELRVVRETDFPAYAAAAASGVTQTSRNPFRFAWNEKGPEELVKASLPFLWSTRSAIGPDRWYLPLGVFLKPPGGSGSPEDAAPGELIGMQDCQAEDWSILRTVSSGSWLRADRQGQGLGTEARAAMLLWAFDHFGAEYAESGAYTWNERSRRVSESLGYFTSGTRRVPDAHGVEPEWEHLFRLPKNDLLRPPFQVQVSGTEKLRTFFGHD</sequence>
<keyword evidence="3" id="KW-1185">Reference proteome</keyword>
<dbReference type="Proteomes" id="UP000294506">
    <property type="component" value="Unassembled WGS sequence"/>
</dbReference>
<dbReference type="GO" id="GO:0008999">
    <property type="term" value="F:protein-N-terminal-alanine acetyltransferase activity"/>
    <property type="evidence" value="ECO:0007669"/>
    <property type="project" value="TreeGrafter"/>
</dbReference>
<evidence type="ECO:0000259" key="1">
    <source>
        <dbReference type="Pfam" id="PF13302"/>
    </source>
</evidence>
<dbReference type="GO" id="GO:1990189">
    <property type="term" value="F:protein N-terminal-serine acetyltransferase activity"/>
    <property type="evidence" value="ECO:0007669"/>
    <property type="project" value="TreeGrafter"/>
</dbReference>
<dbReference type="InterPro" id="IPR051908">
    <property type="entry name" value="Ribosomal_N-acetyltransferase"/>
</dbReference>
<evidence type="ECO:0000313" key="2">
    <source>
        <dbReference type="EMBL" id="TDS87703.1"/>
    </source>
</evidence>
<dbReference type="Pfam" id="PF13302">
    <property type="entry name" value="Acetyltransf_3"/>
    <property type="match status" value="1"/>
</dbReference>
<reference evidence="2 3" key="1">
    <citation type="submission" date="2019-03" db="EMBL/GenBank/DDBJ databases">
        <title>Genomic Encyclopedia of Type Strains, Phase III (KMG-III): the genomes of soil and plant-associated and newly described type strains.</title>
        <authorList>
            <person name="Whitman W."/>
        </authorList>
    </citation>
    <scope>NUCLEOTIDE SEQUENCE [LARGE SCALE GENOMIC DNA]</scope>
    <source>
        <strain evidence="2 3">DSM 27373</strain>
    </source>
</reference>
<dbReference type="Gene3D" id="3.40.630.30">
    <property type="match status" value="1"/>
</dbReference>
<dbReference type="RefSeq" id="WP_133725681.1">
    <property type="nucleotide sequence ID" value="NZ_SOAN01000001.1"/>
</dbReference>
<gene>
    <name evidence="2" type="ORF">EV640_101497</name>
</gene>
<dbReference type="PANTHER" id="PTHR43441">
    <property type="entry name" value="RIBOSOMAL-PROTEIN-SERINE ACETYLTRANSFERASE"/>
    <property type="match status" value="1"/>
</dbReference>
<dbReference type="PANTHER" id="PTHR43441:SF11">
    <property type="entry name" value="RIBOSOMAL-PROTEIN-SERINE ACETYLTRANSFERASE"/>
    <property type="match status" value="1"/>
</dbReference>
<keyword evidence="2" id="KW-0808">Transferase</keyword>
<dbReference type="InterPro" id="IPR000182">
    <property type="entry name" value="GNAT_dom"/>
</dbReference>
<organism evidence="2 3">
    <name type="scientific">Nesterenkonia aurantiaca</name>
    <dbReference type="NCBI Taxonomy" id="1436010"/>
    <lineage>
        <taxon>Bacteria</taxon>
        <taxon>Bacillati</taxon>
        <taxon>Actinomycetota</taxon>
        <taxon>Actinomycetes</taxon>
        <taxon>Micrococcales</taxon>
        <taxon>Micrococcaceae</taxon>
        <taxon>Nesterenkonia</taxon>
    </lineage>
</organism>
<proteinExistence type="predicted"/>
<dbReference type="SUPFAM" id="SSF55729">
    <property type="entry name" value="Acyl-CoA N-acyltransferases (Nat)"/>
    <property type="match status" value="1"/>
</dbReference>
<comment type="caution">
    <text evidence="2">The sequence shown here is derived from an EMBL/GenBank/DDBJ whole genome shotgun (WGS) entry which is preliminary data.</text>
</comment>
<dbReference type="InterPro" id="IPR016181">
    <property type="entry name" value="Acyl_CoA_acyltransferase"/>
</dbReference>
<dbReference type="EMBL" id="SOAN01000001">
    <property type="protein sequence ID" value="TDS87703.1"/>
    <property type="molecule type" value="Genomic_DNA"/>
</dbReference>
<evidence type="ECO:0000313" key="3">
    <source>
        <dbReference type="Proteomes" id="UP000294506"/>
    </source>
</evidence>